<keyword evidence="2" id="KW-0805">Transcription regulation</keyword>
<dbReference type="Proteomes" id="UP000001542">
    <property type="component" value="Unassembled WGS sequence"/>
</dbReference>
<organism evidence="5 6">
    <name type="scientific">Trichomonas vaginalis (strain ATCC PRA-98 / G3)</name>
    <dbReference type="NCBI Taxonomy" id="412133"/>
    <lineage>
        <taxon>Eukaryota</taxon>
        <taxon>Metamonada</taxon>
        <taxon>Parabasalia</taxon>
        <taxon>Trichomonadida</taxon>
        <taxon>Trichomonadidae</taxon>
        <taxon>Trichomonas</taxon>
    </lineage>
</organism>
<dbReference type="InterPro" id="IPR003195">
    <property type="entry name" value="TFIID_TAF13"/>
</dbReference>
<reference evidence="5" key="1">
    <citation type="submission" date="2006-10" db="EMBL/GenBank/DDBJ databases">
        <authorList>
            <person name="Amadeo P."/>
            <person name="Zhao Q."/>
            <person name="Wortman J."/>
            <person name="Fraser-Liggett C."/>
            <person name="Carlton J."/>
        </authorList>
    </citation>
    <scope>NUCLEOTIDE SEQUENCE</scope>
    <source>
        <strain evidence="5">G3</strain>
    </source>
</reference>
<accession>A2D9Z1</accession>
<proteinExistence type="predicted"/>
<dbReference type="Pfam" id="PF02269">
    <property type="entry name" value="TFIID-18kDa"/>
    <property type="match status" value="1"/>
</dbReference>
<dbReference type="GO" id="GO:0006366">
    <property type="term" value="P:transcription by RNA polymerase II"/>
    <property type="evidence" value="ECO:0007669"/>
    <property type="project" value="InterPro"/>
</dbReference>
<name>A2D9Z1_TRIV3</name>
<reference evidence="5" key="2">
    <citation type="journal article" date="2007" name="Science">
        <title>Draft genome sequence of the sexually transmitted pathogen Trichomonas vaginalis.</title>
        <authorList>
            <person name="Carlton J.M."/>
            <person name="Hirt R.P."/>
            <person name="Silva J.C."/>
            <person name="Delcher A.L."/>
            <person name="Schatz M."/>
            <person name="Zhao Q."/>
            <person name="Wortman J.R."/>
            <person name="Bidwell S.L."/>
            <person name="Alsmark U.C.M."/>
            <person name="Besteiro S."/>
            <person name="Sicheritz-Ponten T."/>
            <person name="Noel C.J."/>
            <person name="Dacks J.B."/>
            <person name="Foster P.G."/>
            <person name="Simillion C."/>
            <person name="Van de Peer Y."/>
            <person name="Miranda-Saavedra D."/>
            <person name="Barton G.J."/>
            <person name="Westrop G.D."/>
            <person name="Mueller S."/>
            <person name="Dessi D."/>
            <person name="Fiori P.L."/>
            <person name="Ren Q."/>
            <person name="Paulsen I."/>
            <person name="Zhang H."/>
            <person name="Bastida-Corcuera F.D."/>
            <person name="Simoes-Barbosa A."/>
            <person name="Brown M.T."/>
            <person name="Hayes R.D."/>
            <person name="Mukherjee M."/>
            <person name="Okumura C.Y."/>
            <person name="Schneider R."/>
            <person name="Smith A.J."/>
            <person name="Vanacova S."/>
            <person name="Villalvazo M."/>
            <person name="Haas B.J."/>
            <person name="Pertea M."/>
            <person name="Feldblyum T.V."/>
            <person name="Utterback T.R."/>
            <person name="Shu C.L."/>
            <person name="Osoegawa K."/>
            <person name="de Jong P.J."/>
            <person name="Hrdy I."/>
            <person name="Horvathova L."/>
            <person name="Zubacova Z."/>
            <person name="Dolezal P."/>
            <person name="Malik S.B."/>
            <person name="Logsdon J.M. Jr."/>
            <person name="Henze K."/>
            <person name="Gupta A."/>
            <person name="Wang C.C."/>
            <person name="Dunne R.L."/>
            <person name="Upcroft J.A."/>
            <person name="Upcroft P."/>
            <person name="White O."/>
            <person name="Salzberg S.L."/>
            <person name="Tang P."/>
            <person name="Chiu C.-H."/>
            <person name="Lee Y.-S."/>
            <person name="Embley T.M."/>
            <person name="Coombs G.H."/>
            <person name="Mottram J.C."/>
            <person name="Tachezy J."/>
            <person name="Fraser-Liggett C.M."/>
            <person name="Johnson P.J."/>
        </authorList>
    </citation>
    <scope>NUCLEOTIDE SEQUENCE [LARGE SCALE GENOMIC DNA]</scope>
    <source>
        <strain evidence="5">G3</strain>
    </source>
</reference>
<dbReference type="SMR" id="A2D9Z1"/>
<evidence type="ECO:0000256" key="1">
    <source>
        <dbReference type="ARBA" id="ARBA00004123"/>
    </source>
</evidence>
<comment type="subcellular location">
    <subcellularLocation>
        <location evidence="1">Nucleus</location>
    </subcellularLocation>
</comment>
<keyword evidence="6" id="KW-1185">Reference proteome</keyword>
<evidence type="ECO:0000256" key="2">
    <source>
        <dbReference type="ARBA" id="ARBA00023015"/>
    </source>
</evidence>
<keyword evidence="3" id="KW-0804">Transcription</keyword>
<evidence type="ECO:0000313" key="6">
    <source>
        <dbReference type="Proteomes" id="UP000001542"/>
    </source>
</evidence>
<dbReference type="OrthoDB" id="10266074at2759"/>
<dbReference type="RefSeq" id="XP_001583625.1">
    <property type="nucleotide sequence ID" value="XM_001583575.1"/>
</dbReference>
<dbReference type="InParanoid" id="A2D9Z1"/>
<dbReference type="VEuPathDB" id="TrichDB:TVAG_475670"/>
<dbReference type="VEuPathDB" id="TrichDB:TVAGG3_0265620"/>
<keyword evidence="4" id="KW-0539">Nucleus</keyword>
<dbReference type="KEGG" id="tva:5468185"/>
<dbReference type="GO" id="GO:0005634">
    <property type="term" value="C:nucleus"/>
    <property type="evidence" value="ECO:0007669"/>
    <property type="project" value="UniProtKB-SubCell"/>
</dbReference>
<evidence type="ECO:0000256" key="4">
    <source>
        <dbReference type="ARBA" id="ARBA00023242"/>
    </source>
</evidence>
<dbReference type="EMBL" id="DS113182">
    <property type="protein sequence ID" value="EAY22639.1"/>
    <property type="molecule type" value="Genomic_DNA"/>
</dbReference>
<dbReference type="AlphaFoldDB" id="A2D9Z1"/>
<sequence length="94" mass="10492">MPPKNALREAVTQIMYTCSGNKEQYNETVDTVLGALQVYLTQLTKTALQNSQSAGKISADDIMSALKSDRRKYYFLQTIHDKKAKTAAPTHPDQ</sequence>
<evidence type="ECO:0000313" key="5">
    <source>
        <dbReference type="EMBL" id="EAY22639.1"/>
    </source>
</evidence>
<evidence type="ECO:0000256" key="3">
    <source>
        <dbReference type="ARBA" id="ARBA00023163"/>
    </source>
</evidence>
<protein>
    <submittedName>
        <fullName evidence="5">Uncharacterized protein</fullName>
    </submittedName>
</protein>
<gene>
    <name evidence="5" type="ORF">TVAG_475670</name>
</gene>